<feature type="transmembrane region" description="Helical" evidence="1">
    <location>
        <begin position="247"/>
        <end position="269"/>
    </location>
</feature>
<keyword evidence="1" id="KW-0472">Membrane</keyword>
<evidence type="ECO:0000313" key="3">
    <source>
        <dbReference type="Proteomes" id="UP001165368"/>
    </source>
</evidence>
<dbReference type="RefSeq" id="WP_237819269.1">
    <property type="nucleotide sequence ID" value="NZ_JAKLTQ010000003.1"/>
</dbReference>
<gene>
    <name evidence="2" type="ORF">LVY72_07465</name>
</gene>
<dbReference type="Proteomes" id="UP001165368">
    <property type="component" value="Unassembled WGS sequence"/>
</dbReference>
<keyword evidence="3" id="KW-1185">Reference proteome</keyword>
<evidence type="ECO:0008006" key="4">
    <source>
        <dbReference type="Google" id="ProtNLM"/>
    </source>
</evidence>
<feature type="transmembrane region" description="Helical" evidence="1">
    <location>
        <begin position="195"/>
        <end position="213"/>
    </location>
</feature>
<feature type="transmembrane region" description="Helical" evidence="1">
    <location>
        <begin position="169"/>
        <end position="188"/>
    </location>
</feature>
<comment type="caution">
    <text evidence="2">The sequence shown here is derived from an EMBL/GenBank/DDBJ whole genome shotgun (WGS) entry which is preliminary data.</text>
</comment>
<accession>A0ABS9L546</accession>
<protein>
    <recommendedName>
        <fullName evidence="4">DUF1461 domain-containing protein</fullName>
    </recommendedName>
</protein>
<evidence type="ECO:0000256" key="1">
    <source>
        <dbReference type="SAM" id="Phobius"/>
    </source>
</evidence>
<organism evidence="2 3">
    <name type="scientific">Arthrobacter hankyongi</name>
    <dbReference type="NCBI Taxonomy" id="2904801"/>
    <lineage>
        <taxon>Bacteria</taxon>
        <taxon>Bacillati</taxon>
        <taxon>Actinomycetota</taxon>
        <taxon>Actinomycetes</taxon>
        <taxon>Micrococcales</taxon>
        <taxon>Micrococcaceae</taxon>
        <taxon>Arthrobacter</taxon>
    </lineage>
</organism>
<evidence type="ECO:0000313" key="2">
    <source>
        <dbReference type="EMBL" id="MCG2621755.1"/>
    </source>
</evidence>
<dbReference type="EMBL" id="JAKLTQ010000003">
    <property type="protein sequence ID" value="MCG2621755.1"/>
    <property type="molecule type" value="Genomic_DNA"/>
</dbReference>
<name>A0ABS9L546_9MICC</name>
<proteinExistence type="predicted"/>
<keyword evidence="1" id="KW-0812">Transmembrane</keyword>
<sequence length="284" mass="28942">MWLRSLLAFMLGLAAVLLAAGALPAAWLHQNVFDEEGFVSFSAPMVEDSGFRSALAVAVASEASGQLDVPPAVRALARPAIERVVGRLTELDGFEQAWRESAAASHRLSLADPEHPKLAVQLAPLAQLAVREVADRLGVQAPAVGDLPVRFDSGRLEGYAAAAARLAAAWPWLAAGAVAAAVAALLLARRKATAVFWLGLGTAVAGLALWLAAGQLPGLAGGISAGALAEEFAVRFAQLATAGFQPWAAALVAGGGVAALAGLVARLAGQRSGPTGVSRKNASR</sequence>
<reference evidence="2" key="1">
    <citation type="submission" date="2022-01" db="EMBL/GenBank/DDBJ databases">
        <authorList>
            <person name="Jo J.-H."/>
            <person name="Im W.-T."/>
        </authorList>
    </citation>
    <scope>NUCLEOTIDE SEQUENCE</scope>
    <source>
        <strain evidence="2">I2-34</strain>
    </source>
</reference>
<keyword evidence="1" id="KW-1133">Transmembrane helix</keyword>